<dbReference type="Ensembl" id="ENSNMLT00000046567.1">
    <property type="protein sequence ID" value="ENSNMLP00000041910.1"/>
    <property type="gene ID" value="ENSNMLG00000025583.1"/>
</dbReference>
<reference evidence="2" key="1">
    <citation type="submission" date="2025-08" db="UniProtKB">
        <authorList>
            <consortium name="Ensembl"/>
        </authorList>
    </citation>
    <scope>IDENTIFICATION</scope>
</reference>
<dbReference type="GO" id="GO:0043524">
    <property type="term" value="P:negative regulation of neuron apoptotic process"/>
    <property type="evidence" value="ECO:0007669"/>
    <property type="project" value="TreeGrafter"/>
</dbReference>
<dbReference type="Proteomes" id="UP000694523">
    <property type="component" value="Unplaced"/>
</dbReference>
<evidence type="ECO:0000313" key="2">
    <source>
        <dbReference type="Ensembl" id="ENSNMLP00000041910.1"/>
    </source>
</evidence>
<evidence type="ECO:0000256" key="1">
    <source>
        <dbReference type="SAM" id="MobiDB-lite"/>
    </source>
</evidence>
<evidence type="ECO:0000313" key="3">
    <source>
        <dbReference type="Proteomes" id="UP000694523"/>
    </source>
</evidence>
<dbReference type="GO" id="GO:0005789">
    <property type="term" value="C:endoplasmic reticulum membrane"/>
    <property type="evidence" value="ECO:0007669"/>
    <property type="project" value="TreeGrafter"/>
</dbReference>
<organism evidence="2 3">
    <name type="scientific">Neogobius melanostomus</name>
    <name type="common">round goby</name>
    <dbReference type="NCBI Taxonomy" id="47308"/>
    <lineage>
        <taxon>Eukaryota</taxon>
        <taxon>Metazoa</taxon>
        <taxon>Chordata</taxon>
        <taxon>Craniata</taxon>
        <taxon>Vertebrata</taxon>
        <taxon>Euteleostomi</taxon>
        <taxon>Actinopterygii</taxon>
        <taxon>Neopterygii</taxon>
        <taxon>Teleostei</taxon>
        <taxon>Neoteleostei</taxon>
        <taxon>Acanthomorphata</taxon>
        <taxon>Gobiaria</taxon>
        <taxon>Gobiiformes</taxon>
        <taxon>Gobioidei</taxon>
        <taxon>Gobiidae</taxon>
        <taxon>Benthophilinae</taxon>
        <taxon>Neogobiini</taxon>
        <taxon>Neogobius</taxon>
    </lineage>
</organism>
<dbReference type="AlphaFoldDB" id="A0A8C6V0H9"/>
<feature type="region of interest" description="Disordered" evidence="1">
    <location>
        <begin position="121"/>
        <end position="159"/>
    </location>
</feature>
<keyword evidence="3" id="KW-1185">Reference proteome</keyword>
<protein>
    <submittedName>
        <fullName evidence="2">Reticulophagy regulator 1</fullName>
    </submittedName>
</protein>
<dbReference type="PANTHER" id="PTHR28659:SF3">
    <property type="entry name" value="RETICULOPHAGY REGULATOR 1"/>
    <property type="match status" value="1"/>
</dbReference>
<feature type="compositionally biased region" description="Basic and acidic residues" evidence="1">
    <location>
        <begin position="245"/>
        <end position="254"/>
    </location>
</feature>
<dbReference type="InterPro" id="IPR043384">
    <property type="entry name" value="RETREG1/3"/>
</dbReference>
<dbReference type="GO" id="GO:0061709">
    <property type="term" value="P:reticulophagy"/>
    <property type="evidence" value="ECO:0007669"/>
    <property type="project" value="InterPro"/>
</dbReference>
<name>A0A8C6V0H9_9GOBI</name>
<sequence length="269" mass="29295">DVGLILVCTFFAVLGRYIPGVVISYALGEYRHTRMALDLWHKSTCTGNRHTSSSISLTRTIKENHNTVERSLSSVNCPMFGRHSHPCVPVQVDLSQCQELCVSDTEVSDISWTEGAFTLSEGHTPFSEGDTPSQRDGLADHLPEFPSLDNGSITNDSSDEDNLYLAAPAPDPSVADTICLSELGGQLVSAVIQQRMESALGLSGSSLGLCTGRLEDSDSEVEDFELLDQSELEQCETELGLVQQETEKSPEPSGRHAVHGFISRLLKRQ</sequence>
<dbReference type="PANTHER" id="PTHR28659">
    <property type="entry name" value="RETICULON-LIKE PROTEIN"/>
    <property type="match status" value="1"/>
</dbReference>
<proteinExistence type="predicted"/>
<accession>A0A8C6V0H9</accession>
<reference evidence="2" key="2">
    <citation type="submission" date="2025-09" db="UniProtKB">
        <authorList>
            <consortium name="Ensembl"/>
        </authorList>
    </citation>
    <scope>IDENTIFICATION</scope>
</reference>
<feature type="region of interest" description="Disordered" evidence="1">
    <location>
        <begin position="242"/>
        <end position="269"/>
    </location>
</feature>